<proteinExistence type="predicted"/>
<name>A0ACD5ZH60_AVESA</name>
<evidence type="ECO:0000313" key="1">
    <source>
        <dbReference type="EnsemblPlants" id="AVESA.00010b.r2.6CG1147850.1.CDS"/>
    </source>
</evidence>
<dbReference type="EnsemblPlants" id="AVESA.00010b.r2.6CG1147850.1">
    <property type="protein sequence ID" value="AVESA.00010b.r2.6CG1147850.1.CDS"/>
    <property type="gene ID" value="AVESA.00010b.r2.6CG1147850"/>
</dbReference>
<keyword evidence="2" id="KW-1185">Reference proteome</keyword>
<protein>
    <submittedName>
        <fullName evidence="1">Uncharacterized protein</fullName>
    </submittedName>
</protein>
<reference evidence="1" key="1">
    <citation type="submission" date="2021-05" db="EMBL/GenBank/DDBJ databases">
        <authorList>
            <person name="Scholz U."/>
            <person name="Mascher M."/>
            <person name="Fiebig A."/>
        </authorList>
    </citation>
    <scope>NUCLEOTIDE SEQUENCE [LARGE SCALE GENOMIC DNA]</scope>
</reference>
<reference evidence="1" key="2">
    <citation type="submission" date="2025-09" db="UniProtKB">
        <authorList>
            <consortium name="EnsemblPlants"/>
        </authorList>
    </citation>
    <scope>IDENTIFICATION</scope>
</reference>
<organism evidence="1 2">
    <name type="scientific">Avena sativa</name>
    <name type="common">Oat</name>
    <dbReference type="NCBI Taxonomy" id="4498"/>
    <lineage>
        <taxon>Eukaryota</taxon>
        <taxon>Viridiplantae</taxon>
        <taxon>Streptophyta</taxon>
        <taxon>Embryophyta</taxon>
        <taxon>Tracheophyta</taxon>
        <taxon>Spermatophyta</taxon>
        <taxon>Magnoliopsida</taxon>
        <taxon>Liliopsida</taxon>
        <taxon>Poales</taxon>
        <taxon>Poaceae</taxon>
        <taxon>BOP clade</taxon>
        <taxon>Pooideae</taxon>
        <taxon>Poodae</taxon>
        <taxon>Poeae</taxon>
        <taxon>Poeae Chloroplast Group 1 (Aveneae type)</taxon>
        <taxon>Aveninae</taxon>
        <taxon>Avena</taxon>
    </lineage>
</organism>
<dbReference type="Proteomes" id="UP001732700">
    <property type="component" value="Chromosome 6C"/>
</dbReference>
<accession>A0ACD5ZH60</accession>
<sequence length="861" mass="92781">MPDLPCDGDGVCMVCRAAAPAEVDLLHCTTCATPWHSPCLSRPPALADAAAWVCPDCSGDADSSSPTAAPAPSLAAGAGGAAGDMLAAIRRIEADPALSEQDKARARQELLGGAAQKKAAEEDGGDDDDDTLEMVGKNFSCVFCMKLPDRPVTTPCGHNFCLKCFEKWIRSGKRTCGKCRGSIPSKMAEQPRINAALVVAIRMARIKKNPNSSGPANAYHYIRNNDRPDKAFTTDRAKKSGKANASSGQIFVTIAPDHFGPILAKNDPRRNTGVLVGETWEDRLECRQWGAHFPHVAGIAGQSTHGAQSVALSGGYIDDEDHGEWFLYTGSGGRDLSGNKRTNKEQSSDQTFEKMNASLRLSCLKGYPVRVVRSHKEKRSSYAPESGVRYDGVYRIEKCWRKIGVQGTHKVCRYLFVRCDNEPAPWTSDLHGDQPRPLPNIKELQGATDITDRKESASWDYDEKEGWKWVKPPPISKKPVQSGNPVTDEEIRKFRRRAHMSVAQTLLKEFGCSICHNVIKEPLTTPCAHNFCKTCLLGSFDDKASMRERSRGGRTLRAQKIVKTCPSCPTDICDFLENPQINREMMDLIESLQSKAAEDVKDMDESGEENADALEKEDDDDDSSLNEEENAAAENKKTDESVDGEQDADVKKVVKIVVDSKEVVGKKARKRKGDDKEGKDEKTIKTTAAYVDNATEGKEQEMKKGSEIAESKEEGGQQQIQKKRKGRGAGTASTEAGGGKRNKGSEIAESKEEGGKQQIQKKRKGRGAGTAITEAGGGKRKKTSSAAVQESAVTAANGGSPAASSPRRSTRGGLKATGDADGSPASASSSRRMTRVSGLADGGGSPASRTRSSAKAGGGRN</sequence>
<evidence type="ECO:0000313" key="2">
    <source>
        <dbReference type="Proteomes" id="UP001732700"/>
    </source>
</evidence>